<keyword evidence="2" id="KW-0472">Membrane</keyword>
<reference evidence="3 4" key="1">
    <citation type="submission" date="2019-01" db="EMBL/GenBank/DDBJ databases">
        <title>Sequencing of cultivated peanut Arachis hypogaea provides insights into genome evolution and oil improvement.</title>
        <authorList>
            <person name="Chen X."/>
        </authorList>
    </citation>
    <scope>NUCLEOTIDE SEQUENCE [LARGE SCALE GENOMIC DNA]</scope>
    <source>
        <strain evidence="4">cv. Fuhuasheng</strain>
        <tissue evidence="3">Leaves</tissue>
    </source>
</reference>
<keyword evidence="2" id="KW-0812">Transmembrane</keyword>
<dbReference type="Gene3D" id="3.10.290.70">
    <property type="match status" value="1"/>
</dbReference>
<dbReference type="AlphaFoldDB" id="A0A444Z2P7"/>
<evidence type="ECO:0000313" key="3">
    <source>
        <dbReference type="EMBL" id="RYR08452.1"/>
    </source>
</evidence>
<feature type="compositionally biased region" description="Basic and acidic residues" evidence="1">
    <location>
        <begin position="67"/>
        <end position="94"/>
    </location>
</feature>
<accession>A0A444Z2P7</accession>
<sequence length="265" mass="30069">MASAGQAAAVAVDACKEDRESEGDRAEEKQRVRRRKEEEPSRTATASPALSCDGGGSRRRRHRARGKERGSQWSERERETGAREKEAHDRDERDLRHHRWCGRSRSHHRRRLKRVSVAAIAIGDEPICSLAGGGIVVIALAQLCIVTVAVWLLLRFPIITGAAGEPLWLLPRKRNECRVSFLFFKQDGENPAEEAKESNHGRLLACIASRPDQCGRDDGYILEGELEFYMKKIQKGKGAVFILILVYWMGWNRSYNDFSYLHVIF</sequence>
<evidence type="ECO:0000256" key="2">
    <source>
        <dbReference type="SAM" id="Phobius"/>
    </source>
</evidence>
<evidence type="ECO:0000256" key="1">
    <source>
        <dbReference type="SAM" id="MobiDB-lite"/>
    </source>
</evidence>
<feature type="region of interest" description="Disordered" evidence="1">
    <location>
        <begin position="1"/>
        <end position="94"/>
    </location>
</feature>
<protein>
    <submittedName>
        <fullName evidence="3">Uncharacterized protein</fullName>
    </submittedName>
</protein>
<name>A0A444Z2P7_ARAHY</name>
<organism evidence="3 4">
    <name type="scientific">Arachis hypogaea</name>
    <name type="common">Peanut</name>
    <dbReference type="NCBI Taxonomy" id="3818"/>
    <lineage>
        <taxon>Eukaryota</taxon>
        <taxon>Viridiplantae</taxon>
        <taxon>Streptophyta</taxon>
        <taxon>Embryophyta</taxon>
        <taxon>Tracheophyta</taxon>
        <taxon>Spermatophyta</taxon>
        <taxon>Magnoliopsida</taxon>
        <taxon>eudicotyledons</taxon>
        <taxon>Gunneridae</taxon>
        <taxon>Pentapetalae</taxon>
        <taxon>rosids</taxon>
        <taxon>fabids</taxon>
        <taxon>Fabales</taxon>
        <taxon>Fabaceae</taxon>
        <taxon>Papilionoideae</taxon>
        <taxon>50 kb inversion clade</taxon>
        <taxon>dalbergioids sensu lato</taxon>
        <taxon>Dalbergieae</taxon>
        <taxon>Pterocarpus clade</taxon>
        <taxon>Arachis</taxon>
    </lineage>
</organism>
<comment type="caution">
    <text evidence="3">The sequence shown here is derived from an EMBL/GenBank/DDBJ whole genome shotgun (WGS) entry which is preliminary data.</text>
</comment>
<keyword evidence="2" id="KW-1133">Transmembrane helix</keyword>
<feature type="transmembrane region" description="Helical" evidence="2">
    <location>
        <begin position="130"/>
        <end position="154"/>
    </location>
</feature>
<dbReference type="STRING" id="3818.A0A444Z2P7"/>
<feature type="compositionally biased region" description="Basic and acidic residues" evidence="1">
    <location>
        <begin position="14"/>
        <end position="41"/>
    </location>
</feature>
<feature type="transmembrane region" description="Helical" evidence="2">
    <location>
        <begin position="238"/>
        <end position="255"/>
    </location>
</feature>
<keyword evidence="4" id="KW-1185">Reference proteome</keyword>
<proteinExistence type="predicted"/>
<gene>
    <name evidence="3" type="ORF">Ahy_B05g076145</name>
</gene>
<dbReference type="EMBL" id="SDMP01000015">
    <property type="protein sequence ID" value="RYR08452.1"/>
    <property type="molecule type" value="Genomic_DNA"/>
</dbReference>
<feature type="compositionally biased region" description="Low complexity" evidence="1">
    <location>
        <begin position="1"/>
        <end position="13"/>
    </location>
</feature>
<feature type="compositionally biased region" description="Basic residues" evidence="1">
    <location>
        <begin position="57"/>
        <end position="66"/>
    </location>
</feature>
<dbReference type="Proteomes" id="UP000289738">
    <property type="component" value="Chromosome B05"/>
</dbReference>
<evidence type="ECO:0000313" key="4">
    <source>
        <dbReference type="Proteomes" id="UP000289738"/>
    </source>
</evidence>